<gene>
    <name evidence="2 3 4 5 6" type="primary">LOC101497338</name>
</gene>
<evidence type="ECO:0000313" key="2">
    <source>
        <dbReference type="RefSeq" id="XP_027187771.1"/>
    </source>
</evidence>
<proteinExistence type="predicted"/>
<evidence type="ECO:0000313" key="5">
    <source>
        <dbReference type="RefSeq" id="XP_027187774.1"/>
    </source>
</evidence>
<name>A0A3Q7XM18_CICAR</name>
<dbReference type="RefSeq" id="XP_027187773.1">
    <property type="nucleotide sequence ID" value="XM_027331972.1"/>
</dbReference>
<dbReference type="RefSeq" id="XP_027187774.1">
    <property type="nucleotide sequence ID" value="XM_027331973.1"/>
</dbReference>
<dbReference type="RefSeq" id="XP_027187775.1">
    <property type="nucleotide sequence ID" value="XM_027331974.1"/>
</dbReference>
<evidence type="ECO:0000313" key="3">
    <source>
        <dbReference type="RefSeq" id="XP_027187772.1"/>
    </source>
</evidence>
<dbReference type="AlphaFoldDB" id="A0A3Q7XM18"/>
<evidence type="ECO:0000313" key="4">
    <source>
        <dbReference type="RefSeq" id="XP_027187773.1"/>
    </source>
</evidence>
<dbReference type="Proteomes" id="UP000087171">
    <property type="component" value="Chromosome Ca2"/>
</dbReference>
<protein>
    <submittedName>
        <fullName evidence="2 3">Uncharacterized protein LOC101497338 isoform X1</fullName>
    </submittedName>
</protein>
<reference evidence="2 3" key="2">
    <citation type="submission" date="2025-04" db="UniProtKB">
        <authorList>
            <consortium name="RefSeq"/>
        </authorList>
    </citation>
    <scope>IDENTIFICATION</scope>
    <source>
        <tissue evidence="2 3">Etiolated seedlings</tissue>
    </source>
</reference>
<evidence type="ECO:0000313" key="6">
    <source>
        <dbReference type="RefSeq" id="XP_027187775.1"/>
    </source>
</evidence>
<organism evidence="1 4">
    <name type="scientific">Cicer arietinum</name>
    <name type="common">Chickpea</name>
    <name type="synonym">Garbanzo</name>
    <dbReference type="NCBI Taxonomy" id="3827"/>
    <lineage>
        <taxon>Eukaryota</taxon>
        <taxon>Viridiplantae</taxon>
        <taxon>Streptophyta</taxon>
        <taxon>Embryophyta</taxon>
        <taxon>Tracheophyta</taxon>
        <taxon>Spermatophyta</taxon>
        <taxon>Magnoliopsida</taxon>
        <taxon>eudicotyledons</taxon>
        <taxon>Gunneridae</taxon>
        <taxon>Pentapetalae</taxon>
        <taxon>rosids</taxon>
        <taxon>fabids</taxon>
        <taxon>Fabales</taxon>
        <taxon>Fabaceae</taxon>
        <taxon>Papilionoideae</taxon>
        <taxon>50 kb inversion clade</taxon>
        <taxon>NPAAA clade</taxon>
        <taxon>Hologalegina</taxon>
        <taxon>IRL clade</taxon>
        <taxon>Cicereae</taxon>
        <taxon>Cicer</taxon>
    </lineage>
</organism>
<sequence>MTLTPEFLWTLDRYKCCSLEKQPLFLKTWQNTIAKRKVIDPEKEKQRAKLELMMISGVVNLEFKNERLLRQIHQRNYYVTSWVVLLEYDTRKHKLWFNFESAKTNDRTKTIYSQRGHCTVMLKKAEMTNGEGRKQEKREITETKLKKLRTWSLRMKDY</sequence>
<reference evidence="1" key="1">
    <citation type="journal article" date="2013" name="Nat. Biotechnol.">
        <title>Draft genome sequence of chickpea (Cicer arietinum) provides a resource for trait improvement.</title>
        <authorList>
            <person name="Varshney R.K."/>
            <person name="Song C."/>
            <person name="Saxena R.K."/>
            <person name="Azam S."/>
            <person name="Yu S."/>
            <person name="Sharpe A.G."/>
            <person name="Cannon S."/>
            <person name="Baek J."/>
            <person name="Rosen B.D."/>
            <person name="Tar'an B."/>
            <person name="Millan T."/>
            <person name="Zhang X."/>
            <person name="Ramsay L.D."/>
            <person name="Iwata A."/>
            <person name="Wang Y."/>
            <person name="Nelson W."/>
            <person name="Farmer A.D."/>
            <person name="Gaur P.M."/>
            <person name="Soderlund C."/>
            <person name="Penmetsa R.V."/>
            <person name="Xu C."/>
            <person name="Bharti A.K."/>
            <person name="He W."/>
            <person name="Winter P."/>
            <person name="Zhao S."/>
            <person name="Hane J.K."/>
            <person name="Carrasquilla-Garcia N."/>
            <person name="Condie J.A."/>
            <person name="Upadhyaya H.D."/>
            <person name="Luo M.C."/>
            <person name="Thudi M."/>
            <person name="Gowda C.L."/>
            <person name="Singh N.P."/>
            <person name="Lichtenzveig J."/>
            <person name="Gali K.K."/>
            <person name="Rubio J."/>
            <person name="Nadarajan N."/>
            <person name="Dolezel J."/>
            <person name="Bansal K.C."/>
            <person name="Xu X."/>
            <person name="Edwards D."/>
            <person name="Zhang G."/>
            <person name="Kahl G."/>
            <person name="Gil J."/>
            <person name="Singh K.B."/>
            <person name="Datta S.K."/>
            <person name="Jackson S.A."/>
            <person name="Wang J."/>
            <person name="Cook D.R."/>
        </authorList>
    </citation>
    <scope>NUCLEOTIDE SEQUENCE [LARGE SCALE GENOMIC DNA]</scope>
    <source>
        <strain evidence="1">cv. CDC Frontier</strain>
    </source>
</reference>
<dbReference type="RefSeq" id="XP_027187772.1">
    <property type="nucleotide sequence ID" value="XM_027331971.1"/>
</dbReference>
<dbReference type="RefSeq" id="XP_027187771.1">
    <property type="nucleotide sequence ID" value="XM_027331970.1"/>
</dbReference>
<dbReference type="GeneID" id="101497338"/>
<evidence type="ECO:0000313" key="1">
    <source>
        <dbReference type="Proteomes" id="UP000087171"/>
    </source>
</evidence>
<accession>A0A3Q7XM18</accession>
<keyword evidence="1" id="KW-1185">Reference proteome</keyword>
<dbReference type="KEGG" id="cam:101497338"/>